<dbReference type="Pfam" id="PF00296">
    <property type="entry name" value="Bac_luciferase"/>
    <property type="match status" value="1"/>
</dbReference>
<reference evidence="3 4" key="1">
    <citation type="journal article" date="2019" name="Emerg. Microbes Infect.">
        <title>Comprehensive subspecies identification of 175 nontuberculous mycobacteria species based on 7547 genomic profiles.</title>
        <authorList>
            <person name="Matsumoto Y."/>
            <person name="Kinjo T."/>
            <person name="Motooka D."/>
            <person name="Nabeya D."/>
            <person name="Jung N."/>
            <person name="Uechi K."/>
            <person name="Horii T."/>
            <person name="Iida T."/>
            <person name="Fujita J."/>
            <person name="Nakamura S."/>
        </authorList>
    </citation>
    <scope>NUCLEOTIDE SEQUENCE [LARGE SCALE GENOMIC DNA]</scope>
    <source>
        <strain evidence="3 4">JCM 17899</strain>
    </source>
</reference>
<keyword evidence="1" id="KW-0560">Oxidoreductase</keyword>
<proteinExistence type="predicted"/>
<dbReference type="SUPFAM" id="SSF51679">
    <property type="entry name" value="Bacterial luciferase-like"/>
    <property type="match status" value="1"/>
</dbReference>
<dbReference type="InterPro" id="IPR050564">
    <property type="entry name" value="F420-G6PD/mer"/>
</dbReference>
<dbReference type="InterPro" id="IPR011251">
    <property type="entry name" value="Luciferase-like_dom"/>
</dbReference>
<dbReference type="KEGG" id="msei:MSEDJ_16290"/>
<protein>
    <submittedName>
        <fullName evidence="3">LLM class F420-dependent oxidoreductase</fullName>
    </submittedName>
</protein>
<evidence type="ECO:0000313" key="3">
    <source>
        <dbReference type="EMBL" id="BBY27533.1"/>
    </source>
</evidence>
<dbReference type="AlphaFoldDB" id="A0A7I7QMG3"/>
<dbReference type="Proteomes" id="UP000467193">
    <property type="component" value="Chromosome"/>
</dbReference>
<dbReference type="PANTHER" id="PTHR43244">
    <property type="match status" value="1"/>
</dbReference>
<dbReference type="Gene3D" id="3.20.20.30">
    <property type="entry name" value="Luciferase-like domain"/>
    <property type="match status" value="1"/>
</dbReference>
<evidence type="ECO:0000313" key="4">
    <source>
        <dbReference type="Proteomes" id="UP000467193"/>
    </source>
</evidence>
<dbReference type="NCBIfam" id="TIGR03564">
    <property type="entry name" value="F420_MSMEG_4879"/>
    <property type="match status" value="1"/>
</dbReference>
<dbReference type="InterPro" id="IPR036661">
    <property type="entry name" value="Luciferase-like_sf"/>
</dbReference>
<name>A0A7I7QMG3_9MYCO</name>
<organism evidence="3 4">
    <name type="scientific">Mycolicibacterium sediminis</name>
    <dbReference type="NCBI Taxonomy" id="1286180"/>
    <lineage>
        <taxon>Bacteria</taxon>
        <taxon>Bacillati</taxon>
        <taxon>Actinomycetota</taxon>
        <taxon>Actinomycetes</taxon>
        <taxon>Mycobacteriales</taxon>
        <taxon>Mycobacteriaceae</taxon>
        <taxon>Mycolicibacterium</taxon>
    </lineage>
</organism>
<dbReference type="GO" id="GO:0016705">
    <property type="term" value="F:oxidoreductase activity, acting on paired donors, with incorporation or reduction of molecular oxygen"/>
    <property type="evidence" value="ECO:0007669"/>
    <property type="project" value="InterPro"/>
</dbReference>
<sequence length="303" mass="32123">MFGQLQDAGGESPIDVTIANLAMLRDEGFARVWMSQLPYEPDLLTILAVALREVDTIEVASGVVPIQNQHPMQMAQRALTVSLASGGRFTLGLGMTHQAVTEGMWGIPWNRPVRRLNEFLDGLLPLLAGEPAAASGEILTTRGALMIPGASAPDVYVAALGPQLLKLAGRRTSGTCTWMTGPATLSGHVGPTLRQAAADAGRAEGDVRVVAALPISVTDDVDGARRQAAEQFAMYGQLPSYRAMLDREGFAGPEDAAIIGDEDTVRGRLDELGAAGVDEYVAATFDRSPEGRARTRALLRAYA</sequence>
<accession>A0A7I7QMG3</accession>
<dbReference type="InterPro" id="IPR019910">
    <property type="entry name" value="Lucif-like_OxRdtase_MSMEG_4879"/>
</dbReference>
<dbReference type="EMBL" id="AP022588">
    <property type="protein sequence ID" value="BBY27533.1"/>
    <property type="molecule type" value="Genomic_DNA"/>
</dbReference>
<evidence type="ECO:0000259" key="2">
    <source>
        <dbReference type="Pfam" id="PF00296"/>
    </source>
</evidence>
<dbReference type="CDD" id="cd01097">
    <property type="entry name" value="Tetrahydromethanopterin_reductase"/>
    <property type="match status" value="1"/>
</dbReference>
<gene>
    <name evidence="3" type="ORF">MSEDJ_16290</name>
</gene>
<feature type="domain" description="Luciferase-like" evidence="2">
    <location>
        <begin position="22"/>
        <end position="279"/>
    </location>
</feature>
<keyword evidence="4" id="KW-1185">Reference proteome</keyword>
<evidence type="ECO:0000256" key="1">
    <source>
        <dbReference type="ARBA" id="ARBA00023002"/>
    </source>
</evidence>
<dbReference type="PANTHER" id="PTHR43244:SF1">
    <property type="entry name" value="5,10-METHYLENETETRAHYDROMETHANOPTERIN REDUCTASE"/>
    <property type="match status" value="1"/>
</dbReference>